<feature type="compositionally biased region" description="Basic and acidic residues" evidence="7">
    <location>
        <begin position="242"/>
        <end position="252"/>
    </location>
</feature>
<dbReference type="CDD" id="cd06903">
    <property type="entry name" value="lectin_EMP46_EMP47"/>
    <property type="match status" value="1"/>
</dbReference>
<gene>
    <name evidence="10" type="ORF">SPI_00323</name>
</gene>
<dbReference type="InterPro" id="IPR013320">
    <property type="entry name" value="ConA-like_dom_sf"/>
</dbReference>
<dbReference type="Gene3D" id="2.60.120.200">
    <property type="match status" value="1"/>
</dbReference>
<name>A0A168A1F0_9HYPO</name>
<evidence type="ECO:0000256" key="5">
    <source>
        <dbReference type="ARBA" id="ARBA00023136"/>
    </source>
</evidence>
<keyword evidence="4 8" id="KW-1133">Transmembrane helix</keyword>
<feature type="compositionally biased region" description="Low complexity" evidence="7">
    <location>
        <begin position="253"/>
        <end position="266"/>
    </location>
</feature>
<evidence type="ECO:0000256" key="2">
    <source>
        <dbReference type="ARBA" id="ARBA00022692"/>
    </source>
</evidence>
<dbReference type="PROSITE" id="PS51328">
    <property type="entry name" value="L_LECTIN_LIKE"/>
    <property type="match status" value="1"/>
</dbReference>
<keyword evidence="2 8" id="KW-0812">Transmembrane</keyword>
<dbReference type="SUPFAM" id="SSF49899">
    <property type="entry name" value="Concanavalin A-like lectins/glucanases"/>
    <property type="match status" value="1"/>
</dbReference>
<keyword evidence="6" id="KW-0175">Coiled coil</keyword>
<keyword evidence="5 8" id="KW-0472">Membrane</keyword>
<reference evidence="10 11" key="1">
    <citation type="journal article" date="2016" name="Genome Biol. Evol.">
        <title>Divergent and convergent evolution of fungal pathogenicity.</title>
        <authorList>
            <person name="Shang Y."/>
            <person name="Xiao G."/>
            <person name="Zheng P."/>
            <person name="Cen K."/>
            <person name="Zhan S."/>
            <person name="Wang C."/>
        </authorList>
    </citation>
    <scope>NUCLEOTIDE SEQUENCE [LARGE SCALE GENOMIC DNA]</scope>
    <source>
        <strain evidence="10 11">RCEF 264</strain>
    </source>
</reference>
<comment type="subcellular location">
    <subcellularLocation>
        <location evidence="1">Membrane</location>
        <topology evidence="1">Single-pass type I membrane protein</topology>
    </subcellularLocation>
</comment>
<keyword evidence="3" id="KW-0732">Signal</keyword>
<dbReference type="GO" id="GO:0005789">
    <property type="term" value="C:endoplasmic reticulum membrane"/>
    <property type="evidence" value="ECO:0007669"/>
    <property type="project" value="TreeGrafter"/>
</dbReference>
<evidence type="ECO:0000256" key="8">
    <source>
        <dbReference type="SAM" id="Phobius"/>
    </source>
</evidence>
<dbReference type="GO" id="GO:0030134">
    <property type="term" value="C:COPII-coated ER to Golgi transport vesicle"/>
    <property type="evidence" value="ECO:0007669"/>
    <property type="project" value="TreeGrafter"/>
</dbReference>
<dbReference type="PANTHER" id="PTHR12223">
    <property type="entry name" value="VESICULAR MANNOSE-BINDING LECTIN"/>
    <property type="match status" value="1"/>
</dbReference>
<dbReference type="InterPro" id="IPR005052">
    <property type="entry name" value="Lectin_leg"/>
</dbReference>
<dbReference type="OrthoDB" id="10265193at2759"/>
<dbReference type="GO" id="GO:0000139">
    <property type="term" value="C:Golgi membrane"/>
    <property type="evidence" value="ECO:0007669"/>
    <property type="project" value="TreeGrafter"/>
</dbReference>
<dbReference type="GO" id="GO:0006888">
    <property type="term" value="P:endoplasmic reticulum to Golgi vesicle-mediated transport"/>
    <property type="evidence" value="ECO:0007669"/>
    <property type="project" value="TreeGrafter"/>
</dbReference>
<organism evidence="10 11">
    <name type="scientific">Niveomyces insectorum RCEF 264</name>
    <dbReference type="NCBI Taxonomy" id="1081102"/>
    <lineage>
        <taxon>Eukaryota</taxon>
        <taxon>Fungi</taxon>
        <taxon>Dikarya</taxon>
        <taxon>Ascomycota</taxon>
        <taxon>Pezizomycotina</taxon>
        <taxon>Sordariomycetes</taxon>
        <taxon>Hypocreomycetidae</taxon>
        <taxon>Hypocreales</taxon>
        <taxon>Cordycipitaceae</taxon>
        <taxon>Niveomyces</taxon>
    </lineage>
</organism>
<dbReference type="AlphaFoldDB" id="A0A168A1F0"/>
<dbReference type="InterPro" id="IPR035661">
    <property type="entry name" value="EMP46/EMP47_N"/>
</dbReference>
<evidence type="ECO:0000313" key="10">
    <source>
        <dbReference type="EMBL" id="OAA68128.1"/>
    </source>
</evidence>
<accession>A0A168A1F0</accession>
<feature type="region of interest" description="Disordered" evidence="7">
    <location>
        <begin position="236"/>
        <end position="295"/>
    </location>
</feature>
<dbReference type="InterPro" id="IPR051136">
    <property type="entry name" value="Intracellular_Lectin-GPT"/>
</dbReference>
<evidence type="ECO:0000256" key="1">
    <source>
        <dbReference type="ARBA" id="ARBA00004479"/>
    </source>
</evidence>
<evidence type="ECO:0000256" key="4">
    <source>
        <dbReference type="ARBA" id="ARBA00022989"/>
    </source>
</evidence>
<evidence type="ECO:0000259" key="9">
    <source>
        <dbReference type="PROSITE" id="PS51328"/>
    </source>
</evidence>
<feature type="transmembrane region" description="Helical" evidence="8">
    <location>
        <begin position="423"/>
        <end position="441"/>
    </location>
</feature>
<evidence type="ECO:0000256" key="7">
    <source>
        <dbReference type="SAM" id="MobiDB-lite"/>
    </source>
</evidence>
<dbReference type="GO" id="GO:0005537">
    <property type="term" value="F:D-mannose binding"/>
    <property type="evidence" value="ECO:0007669"/>
    <property type="project" value="TreeGrafter"/>
</dbReference>
<dbReference type="Proteomes" id="UP000076874">
    <property type="component" value="Unassembled WGS sequence"/>
</dbReference>
<proteinExistence type="predicted"/>
<protein>
    <submittedName>
        <fullName evidence="10">Lectin family integral membrane</fullName>
    </submittedName>
</protein>
<feature type="coiled-coil region" evidence="6">
    <location>
        <begin position="357"/>
        <end position="391"/>
    </location>
</feature>
<keyword evidence="11" id="KW-1185">Reference proteome</keyword>
<dbReference type="GO" id="GO:0005793">
    <property type="term" value="C:endoplasmic reticulum-Golgi intermediate compartment"/>
    <property type="evidence" value="ECO:0007669"/>
    <property type="project" value="TreeGrafter"/>
</dbReference>
<evidence type="ECO:0000256" key="3">
    <source>
        <dbReference type="ARBA" id="ARBA00022729"/>
    </source>
</evidence>
<evidence type="ECO:0000256" key="6">
    <source>
        <dbReference type="SAM" id="Coils"/>
    </source>
</evidence>
<feature type="domain" description="L-type lectin-like" evidence="9">
    <location>
        <begin position="20"/>
        <end position="235"/>
    </location>
</feature>
<comment type="caution">
    <text evidence="10">The sequence shown here is derived from an EMBL/GenBank/DDBJ whole genome shotgun (WGS) entry which is preliminary data.</text>
</comment>
<sequence length="453" mass="50844">MRFSWSLLAGAAHAQYIINELSFGYGGRIAPEHSRNIPHFHLLGSPYQPEILSNKLVLTPAAPAPGNQRGGAWATMSLDHPHWVADVDFRVSGPERGGGNLNIWLVKDGLHDIGMSSVYTAGRFEGLVLVLDVSGSQSTGSLRGYLNDGIKEFRSLTGIDSLAFGHCDFSYRNLGRPSQIKIQQTNRSFRVDIDGNFCFASDDVFIPTGYHFGITAASAEVPDSMEIFKFVVMTDDGQGQHQSHESHEHHDQQQQQQQQQEQQDQQRPMGDGQTPVRITRAGIVEDTPEGRAYEKDLPDVDANTITSSKAQFADLHSRLQSVNHHLSTIFRQVATSDQVGEKRHEEVSIQLGQLKGFLSKLDRLEMIEDKLEQMERDMRSLHNELRQSLTNTEQQLMYHVTGHLQGHHDKLAEELKHPGHARLIMVIVGGQIFLACSYFIYKRRKASSPKKYL</sequence>
<dbReference type="Pfam" id="PF03388">
    <property type="entry name" value="Lectin_leg-like"/>
    <property type="match status" value="1"/>
</dbReference>
<evidence type="ECO:0000313" key="11">
    <source>
        <dbReference type="Proteomes" id="UP000076874"/>
    </source>
</evidence>
<dbReference type="EMBL" id="AZHD01000001">
    <property type="protein sequence ID" value="OAA68128.1"/>
    <property type="molecule type" value="Genomic_DNA"/>
</dbReference>
<dbReference type="PANTHER" id="PTHR12223:SF28">
    <property type="entry name" value="LECTIN, MANNOSE BINDING 1 LIKE"/>
    <property type="match status" value="1"/>
</dbReference>
<dbReference type="STRING" id="1081102.A0A168A1F0"/>